<dbReference type="EMBL" id="JH993099">
    <property type="protein sequence ID" value="EKX34971.1"/>
    <property type="molecule type" value="Genomic_DNA"/>
</dbReference>
<reference evidence="2 4" key="1">
    <citation type="journal article" date="2012" name="Nature">
        <title>Algal genomes reveal evolutionary mosaicism and the fate of nucleomorphs.</title>
        <authorList>
            <consortium name="DOE Joint Genome Institute"/>
            <person name="Curtis B.A."/>
            <person name="Tanifuji G."/>
            <person name="Burki F."/>
            <person name="Gruber A."/>
            <person name="Irimia M."/>
            <person name="Maruyama S."/>
            <person name="Arias M.C."/>
            <person name="Ball S.G."/>
            <person name="Gile G.H."/>
            <person name="Hirakawa Y."/>
            <person name="Hopkins J.F."/>
            <person name="Kuo A."/>
            <person name="Rensing S.A."/>
            <person name="Schmutz J."/>
            <person name="Symeonidi A."/>
            <person name="Elias M."/>
            <person name="Eveleigh R.J."/>
            <person name="Herman E.K."/>
            <person name="Klute M.J."/>
            <person name="Nakayama T."/>
            <person name="Obornik M."/>
            <person name="Reyes-Prieto A."/>
            <person name="Armbrust E.V."/>
            <person name="Aves S.J."/>
            <person name="Beiko R.G."/>
            <person name="Coutinho P."/>
            <person name="Dacks J.B."/>
            <person name="Durnford D.G."/>
            <person name="Fast N.M."/>
            <person name="Green B.R."/>
            <person name="Grisdale C.J."/>
            <person name="Hempel F."/>
            <person name="Henrissat B."/>
            <person name="Hoppner M.P."/>
            <person name="Ishida K."/>
            <person name="Kim E."/>
            <person name="Koreny L."/>
            <person name="Kroth P.G."/>
            <person name="Liu Y."/>
            <person name="Malik S.B."/>
            <person name="Maier U.G."/>
            <person name="McRose D."/>
            <person name="Mock T."/>
            <person name="Neilson J.A."/>
            <person name="Onodera N.T."/>
            <person name="Poole A.M."/>
            <person name="Pritham E.J."/>
            <person name="Richards T.A."/>
            <person name="Rocap G."/>
            <person name="Roy S.W."/>
            <person name="Sarai C."/>
            <person name="Schaack S."/>
            <person name="Shirato S."/>
            <person name="Slamovits C.H."/>
            <person name="Spencer D.F."/>
            <person name="Suzuki S."/>
            <person name="Worden A.Z."/>
            <person name="Zauner S."/>
            <person name="Barry K."/>
            <person name="Bell C."/>
            <person name="Bharti A.K."/>
            <person name="Crow J.A."/>
            <person name="Grimwood J."/>
            <person name="Kramer R."/>
            <person name="Lindquist E."/>
            <person name="Lucas S."/>
            <person name="Salamov A."/>
            <person name="McFadden G.I."/>
            <person name="Lane C.E."/>
            <person name="Keeling P.J."/>
            <person name="Gray M.W."/>
            <person name="Grigoriev I.V."/>
            <person name="Archibald J.M."/>
        </authorList>
    </citation>
    <scope>NUCLEOTIDE SEQUENCE</scope>
    <source>
        <strain evidence="2 4">CCMP2712</strain>
    </source>
</reference>
<reference evidence="4" key="2">
    <citation type="submission" date="2012-11" db="EMBL/GenBank/DDBJ databases">
        <authorList>
            <person name="Kuo A."/>
            <person name="Curtis B.A."/>
            <person name="Tanifuji G."/>
            <person name="Burki F."/>
            <person name="Gruber A."/>
            <person name="Irimia M."/>
            <person name="Maruyama S."/>
            <person name="Arias M.C."/>
            <person name="Ball S.G."/>
            <person name="Gile G.H."/>
            <person name="Hirakawa Y."/>
            <person name="Hopkins J.F."/>
            <person name="Rensing S.A."/>
            <person name="Schmutz J."/>
            <person name="Symeonidi A."/>
            <person name="Elias M."/>
            <person name="Eveleigh R.J."/>
            <person name="Herman E.K."/>
            <person name="Klute M.J."/>
            <person name="Nakayama T."/>
            <person name="Obornik M."/>
            <person name="Reyes-Prieto A."/>
            <person name="Armbrust E.V."/>
            <person name="Aves S.J."/>
            <person name="Beiko R.G."/>
            <person name="Coutinho P."/>
            <person name="Dacks J.B."/>
            <person name="Durnford D.G."/>
            <person name="Fast N.M."/>
            <person name="Green B.R."/>
            <person name="Grisdale C."/>
            <person name="Hempe F."/>
            <person name="Henrissat B."/>
            <person name="Hoppner M.P."/>
            <person name="Ishida K.-I."/>
            <person name="Kim E."/>
            <person name="Koreny L."/>
            <person name="Kroth P.G."/>
            <person name="Liu Y."/>
            <person name="Malik S.-B."/>
            <person name="Maier U.G."/>
            <person name="McRose D."/>
            <person name="Mock T."/>
            <person name="Neilson J.A."/>
            <person name="Onodera N.T."/>
            <person name="Poole A.M."/>
            <person name="Pritham E.J."/>
            <person name="Richards T.A."/>
            <person name="Rocap G."/>
            <person name="Roy S.W."/>
            <person name="Sarai C."/>
            <person name="Schaack S."/>
            <person name="Shirato S."/>
            <person name="Slamovits C.H."/>
            <person name="Spencer D.F."/>
            <person name="Suzuki S."/>
            <person name="Worden A.Z."/>
            <person name="Zauner S."/>
            <person name="Barry K."/>
            <person name="Bell C."/>
            <person name="Bharti A.K."/>
            <person name="Crow J.A."/>
            <person name="Grimwood J."/>
            <person name="Kramer R."/>
            <person name="Lindquist E."/>
            <person name="Lucas S."/>
            <person name="Salamov A."/>
            <person name="McFadden G.I."/>
            <person name="Lane C.E."/>
            <person name="Keeling P.J."/>
            <person name="Gray M.W."/>
            <person name="Grigoriev I.V."/>
            <person name="Archibald J.M."/>
        </authorList>
    </citation>
    <scope>NUCLEOTIDE SEQUENCE</scope>
    <source>
        <strain evidence="4">CCMP2712</strain>
    </source>
</reference>
<dbReference type="SMART" id="SM00248">
    <property type="entry name" value="ANK"/>
    <property type="match status" value="2"/>
</dbReference>
<dbReference type="AlphaFoldDB" id="L1IFD5"/>
<dbReference type="OrthoDB" id="194358at2759"/>
<dbReference type="Pfam" id="PF12796">
    <property type="entry name" value="Ank_2"/>
    <property type="match status" value="1"/>
</dbReference>
<dbReference type="Proteomes" id="UP000011087">
    <property type="component" value="Unassembled WGS sequence"/>
</dbReference>
<evidence type="ECO:0000313" key="4">
    <source>
        <dbReference type="Proteomes" id="UP000011087"/>
    </source>
</evidence>
<keyword evidence="1" id="KW-0040">ANK repeat</keyword>
<feature type="non-terminal residue" evidence="2">
    <location>
        <position position="1"/>
    </location>
</feature>
<protein>
    <submittedName>
        <fullName evidence="2 3">Uncharacterized protein</fullName>
    </submittedName>
</protein>
<sequence>RAEQQFFSLCHAAHVGDVDTVRILLRQGANIDEKNYDGRTVLHIACAEGNYRMVEVLLNHGADKNIKDRWGNTPLQEAISHKQTLIVGLL</sequence>
<dbReference type="InterPro" id="IPR039323">
    <property type="entry name" value="ANKRD_45/46/60"/>
</dbReference>
<dbReference type="KEGG" id="gtt:GUITHDRAFT_42184"/>
<reference evidence="3" key="3">
    <citation type="submission" date="2015-06" db="UniProtKB">
        <authorList>
            <consortium name="EnsemblProtists"/>
        </authorList>
    </citation>
    <scope>IDENTIFICATION</scope>
</reference>
<keyword evidence="4" id="KW-1185">Reference proteome</keyword>
<evidence type="ECO:0000256" key="1">
    <source>
        <dbReference type="PROSITE-ProRule" id="PRU00023"/>
    </source>
</evidence>
<dbReference type="GeneID" id="17291741"/>
<evidence type="ECO:0000313" key="2">
    <source>
        <dbReference type="EMBL" id="EKX34971.1"/>
    </source>
</evidence>
<dbReference type="HOGENOM" id="CLU_000134_45_4_1"/>
<dbReference type="PROSITE" id="PS50088">
    <property type="entry name" value="ANK_REPEAT"/>
    <property type="match status" value="2"/>
</dbReference>
<dbReference type="PROSITE" id="PS50297">
    <property type="entry name" value="ANK_REP_REGION"/>
    <property type="match status" value="1"/>
</dbReference>
<dbReference type="PaxDb" id="55529-EKX34971"/>
<dbReference type="SUPFAM" id="SSF48403">
    <property type="entry name" value="Ankyrin repeat"/>
    <property type="match status" value="1"/>
</dbReference>
<dbReference type="PANTHER" id="PTHR22677">
    <property type="entry name" value="ANKYRIN REPEAT DOMAIN-CONTAINING PROTEIN 60"/>
    <property type="match status" value="1"/>
</dbReference>
<dbReference type="InterPro" id="IPR002110">
    <property type="entry name" value="Ankyrin_rpt"/>
</dbReference>
<dbReference type="STRING" id="905079.L1IFD5"/>
<dbReference type="OMA" id="HACMKVS"/>
<gene>
    <name evidence="2" type="ORF">GUITHDRAFT_42184</name>
</gene>
<feature type="non-terminal residue" evidence="2">
    <location>
        <position position="90"/>
    </location>
</feature>
<feature type="repeat" description="ANK" evidence="1">
    <location>
        <begin position="4"/>
        <end position="36"/>
    </location>
</feature>
<dbReference type="eggNOG" id="KOG0192">
    <property type="taxonomic scope" value="Eukaryota"/>
</dbReference>
<dbReference type="PANTHER" id="PTHR22677:SF4">
    <property type="entry name" value="USHER SYNDROME TYPE-1G PROTEIN-LIKE PROTEIN"/>
    <property type="match status" value="1"/>
</dbReference>
<feature type="repeat" description="ANK" evidence="1">
    <location>
        <begin position="37"/>
        <end position="69"/>
    </location>
</feature>
<organism evidence="2">
    <name type="scientific">Guillardia theta (strain CCMP2712)</name>
    <name type="common">Cryptophyte</name>
    <dbReference type="NCBI Taxonomy" id="905079"/>
    <lineage>
        <taxon>Eukaryota</taxon>
        <taxon>Cryptophyceae</taxon>
        <taxon>Pyrenomonadales</taxon>
        <taxon>Geminigeraceae</taxon>
        <taxon>Guillardia</taxon>
    </lineage>
</organism>
<evidence type="ECO:0000313" key="3">
    <source>
        <dbReference type="EnsemblProtists" id="EKX34971"/>
    </source>
</evidence>
<dbReference type="RefSeq" id="XP_005821951.1">
    <property type="nucleotide sequence ID" value="XM_005821894.1"/>
</dbReference>
<proteinExistence type="predicted"/>
<name>L1IFD5_GUITC</name>
<dbReference type="Gene3D" id="1.25.40.20">
    <property type="entry name" value="Ankyrin repeat-containing domain"/>
    <property type="match status" value="1"/>
</dbReference>
<dbReference type="EnsemblProtists" id="EKX34971">
    <property type="protein sequence ID" value="EKX34971"/>
    <property type="gene ID" value="GUITHDRAFT_42184"/>
</dbReference>
<accession>L1IFD5</accession>
<dbReference type="InterPro" id="IPR036770">
    <property type="entry name" value="Ankyrin_rpt-contain_sf"/>
</dbReference>